<dbReference type="InterPro" id="IPR000064">
    <property type="entry name" value="NLP_P60_dom"/>
</dbReference>
<evidence type="ECO:0000313" key="8">
    <source>
        <dbReference type="Proteomes" id="UP000321424"/>
    </source>
</evidence>
<feature type="transmembrane region" description="Helical" evidence="5">
    <location>
        <begin position="56"/>
        <end position="75"/>
    </location>
</feature>
<keyword evidence="8" id="KW-1185">Reference proteome</keyword>
<dbReference type="AlphaFoldDB" id="A0A511MP54"/>
<dbReference type="PANTHER" id="PTHR47359:SF3">
    <property type="entry name" value="NLP_P60 DOMAIN-CONTAINING PROTEIN-RELATED"/>
    <property type="match status" value="1"/>
</dbReference>
<comment type="caution">
    <text evidence="7">The sequence shown here is derived from an EMBL/GenBank/DDBJ whole genome shotgun (WGS) entry which is preliminary data.</text>
</comment>
<evidence type="ECO:0000313" key="7">
    <source>
        <dbReference type="EMBL" id="GEM41726.1"/>
    </source>
</evidence>
<dbReference type="PANTHER" id="PTHR47359">
    <property type="entry name" value="PEPTIDOGLYCAN DL-ENDOPEPTIDASE CWLO"/>
    <property type="match status" value="1"/>
</dbReference>
<dbReference type="Pfam" id="PF00877">
    <property type="entry name" value="NLPC_P60"/>
    <property type="match status" value="1"/>
</dbReference>
<comment type="similarity">
    <text evidence="1">Belongs to the peptidase C40 family.</text>
</comment>
<keyword evidence="4" id="KW-0788">Thiol protease</keyword>
<name>A0A511MP54_9NOCA</name>
<dbReference type="GO" id="GO:0006508">
    <property type="term" value="P:proteolysis"/>
    <property type="evidence" value="ECO:0007669"/>
    <property type="project" value="UniProtKB-KW"/>
</dbReference>
<dbReference type="SUPFAM" id="SSF54001">
    <property type="entry name" value="Cysteine proteinases"/>
    <property type="match status" value="1"/>
</dbReference>
<evidence type="ECO:0000256" key="1">
    <source>
        <dbReference type="ARBA" id="ARBA00007074"/>
    </source>
</evidence>
<gene>
    <name evidence="7" type="ORF">NN4_62450</name>
</gene>
<feature type="domain" description="NlpC/P60" evidence="6">
    <location>
        <begin position="100"/>
        <end position="214"/>
    </location>
</feature>
<keyword evidence="2" id="KW-0645">Protease</keyword>
<accession>A0A511MP54</accession>
<keyword evidence="5" id="KW-1133">Transmembrane helix</keyword>
<keyword evidence="3" id="KW-0378">Hydrolase</keyword>
<dbReference type="Gene3D" id="3.90.1720.10">
    <property type="entry name" value="endopeptidase domain like (from Nostoc punctiforme)"/>
    <property type="match status" value="1"/>
</dbReference>
<dbReference type="GO" id="GO:0008234">
    <property type="term" value="F:cysteine-type peptidase activity"/>
    <property type="evidence" value="ECO:0007669"/>
    <property type="project" value="UniProtKB-KW"/>
</dbReference>
<evidence type="ECO:0000256" key="5">
    <source>
        <dbReference type="SAM" id="Phobius"/>
    </source>
</evidence>
<evidence type="ECO:0000256" key="3">
    <source>
        <dbReference type="ARBA" id="ARBA00022801"/>
    </source>
</evidence>
<keyword evidence="5" id="KW-0812">Transmembrane</keyword>
<proteinExistence type="inferred from homology"/>
<reference evidence="7 8" key="1">
    <citation type="submission" date="2019-07" db="EMBL/GenBank/DDBJ databases">
        <title>Whole genome shotgun sequence of Nocardia ninae NBRC 108245.</title>
        <authorList>
            <person name="Hosoyama A."/>
            <person name="Uohara A."/>
            <person name="Ohji S."/>
            <person name="Ichikawa N."/>
        </authorList>
    </citation>
    <scope>NUCLEOTIDE SEQUENCE [LARGE SCALE GENOMIC DNA]</scope>
    <source>
        <strain evidence="7 8">NBRC 108245</strain>
    </source>
</reference>
<evidence type="ECO:0000256" key="2">
    <source>
        <dbReference type="ARBA" id="ARBA00022670"/>
    </source>
</evidence>
<dbReference type="Proteomes" id="UP000321424">
    <property type="component" value="Unassembled WGS sequence"/>
</dbReference>
<evidence type="ECO:0000256" key="4">
    <source>
        <dbReference type="ARBA" id="ARBA00022807"/>
    </source>
</evidence>
<dbReference type="PROSITE" id="PS51935">
    <property type="entry name" value="NLPC_P60"/>
    <property type="match status" value="1"/>
</dbReference>
<sequence length="214" mass="22946">MSYLNALCQVFVRRTRRLRPLWRCSTQASAGTAGWWPARRAAGRDEHVNRKPLRRIAFGFLLATAATLILAGPGWSDTGSATGSAQSLSASGSAAIPLPSSNGVGALAAAVSQTGKPYEWGGTGPFTWDCSGLVQWAFRQVGVRIPRTTWEQARAGAPVPYYALSPGDVVVLNTDGSHVGIYAGFGQIFNAYDWGVPVGLSPLKQFDIYAIRRF</sequence>
<protein>
    <recommendedName>
        <fullName evidence="6">NlpC/P60 domain-containing protein</fullName>
    </recommendedName>
</protein>
<evidence type="ECO:0000259" key="6">
    <source>
        <dbReference type="PROSITE" id="PS51935"/>
    </source>
</evidence>
<dbReference type="EMBL" id="BJXA01000056">
    <property type="protein sequence ID" value="GEM41726.1"/>
    <property type="molecule type" value="Genomic_DNA"/>
</dbReference>
<keyword evidence="5" id="KW-0472">Membrane</keyword>
<organism evidence="7 8">
    <name type="scientific">Nocardia ninae NBRC 108245</name>
    <dbReference type="NCBI Taxonomy" id="1210091"/>
    <lineage>
        <taxon>Bacteria</taxon>
        <taxon>Bacillati</taxon>
        <taxon>Actinomycetota</taxon>
        <taxon>Actinomycetes</taxon>
        <taxon>Mycobacteriales</taxon>
        <taxon>Nocardiaceae</taxon>
        <taxon>Nocardia</taxon>
    </lineage>
</organism>
<dbReference type="InterPro" id="IPR038765">
    <property type="entry name" value="Papain-like_cys_pep_sf"/>
</dbReference>
<dbReference type="InterPro" id="IPR051794">
    <property type="entry name" value="PG_Endopeptidase_C40"/>
</dbReference>